<dbReference type="Gene3D" id="2.30.33.40">
    <property type="entry name" value="GroES chaperonin"/>
    <property type="match status" value="1"/>
</dbReference>
<gene>
    <name evidence="3" type="ORF">UFOVP1303_56</name>
    <name evidence="4" type="ORF">UFOVP1417_80</name>
    <name evidence="5" type="ORF">UFOVP1517_32</name>
    <name evidence="2" type="ORF">UFOVP664_8</name>
</gene>
<dbReference type="InterPro" id="IPR037124">
    <property type="entry name" value="Chaperonin_GroES_sf"/>
</dbReference>
<keyword evidence="1" id="KW-0143">Chaperone</keyword>
<reference evidence="4" key="1">
    <citation type="submission" date="2020-05" db="EMBL/GenBank/DDBJ databases">
        <authorList>
            <person name="Chiriac C."/>
            <person name="Salcher M."/>
            <person name="Ghai R."/>
            <person name="Kavagutti S V."/>
        </authorList>
    </citation>
    <scope>NUCLEOTIDE SEQUENCE</scope>
</reference>
<dbReference type="InterPro" id="IPR020818">
    <property type="entry name" value="Chaperonin_GroES"/>
</dbReference>
<protein>
    <submittedName>
        <fullName evidence="4">GroES chaperonin family</fullName>
    </submittedName>
</protein>
<dbReference type="EMBL" id="LR796638">
    <property type="protein sequence ID" value="CAB4155549.1"/>
    <property type="molecule type" value="Genomic_DNA"/>
</dbReference>
<dbReference type="EMBL" id="LR798366">
    <property type="protein sequence ID" value="CAB5226768.1"/>
    <property type="molecule type" value="Genomic_DNA"/>
</dbReference>
<dbReference type="Pfam" id="PF00166">
    <property type="entry name" value="Cpn10"/>
    <property type="match status" value="1"/>
</dbReference>
<dbReference type="SUPFAM" id="SSF50129">
    <property type="entry name" value="GroES-like"/>
    <property type="match status" value="1"/>
</dbReference>
<proteinExistence type="predicted"/>
<evidence type="ECO:0000256" key="1">
    <source>
        <dbReference type="ARBA" id="ARBA00023186"/>
    </source>
</evidence>
<evidence type="ECO:0000313" key="4">
    <source>
        <dbReference type="EMBL" id="CAB4211085.1"/>
    </source>
</evidence>
<name>A0A6J5SBM8_9CAUD</name>
<dbReference type="GO" id="GO:0044183">
    <property type="term" value="F:protein folding chaperone"/>
    <property type="evidence" value="ECO:0007669"/>
    <property type="project" value="InterPro"/>
</dbReference>
<evidence type="ECO:0000313" key="5">
    <source>
        <dbReference type="EMBL" id="CAB5226768.1"/>
    </source>
</evidence>
<evidence type="ECO:0000313" key="3">
    <source>
        <dbReference type="EMBL" id="CAB4196085.1"/>
    </source>
</evidence>
<dbReference type="GO" id="GO:0005524">
    <property type="term" value="F:ATP binding"/>
    <property type="evidence" value="ECO:0007669"/>
    <property type="project" value="InterPro"/>
</dbReference>
<dbReference type="EMBL" id="LR797248">
    <property type="protein sequence ID" value="CAB4196085.1"/>
    <property type="molecule type" value="Genomic_DNA"/>
</dbReference>
<dbReference type="EMBL" id="LR797366">
    <property type="protein sequence ID" value="CAB4211085.1"/>
    <property type="molecule type" value="Genomic_DNA"/>
</dbReference>
<dbReference type="InterPro" id="IPR011032">
    <property type="entry name" value="GroES-like_sf"/>
</dbReference>
<accession>A0A6J5SBM8</accession>
<sequence>MSMANVVALNQSGDEEEKFFPNVNPGIKPFGSRVLVQIRRVRIKRKSGIIITKQTTETILDNTCVAKVIAVGPLAYKNRNTMEPWSEGTWCEAGEYVFVPKYGGLRWEKPYKVDDSYSDTIQFAIFDDLNITGSVEDPLNDENETVGAAS</sequence>
<evidence type="ECO:0000313" key="2">
    <source>
        <dbReference type="EMBL" id="CAB4155549.1"/>
    </source>
</evidence>
<organism evidence="4">
    <name type="scientific">uncultured Caudovirales phage</name>
    <dbReference type="NCBI Taxonomy" id="2100421"/>
    <lineage>
        <taxon>Viruses</taxon>
        <taxon>Duplodnaviria</taxon>
        <taxon>Heunggongvirae</taxon>
        <taxon>Uroviricota</taxon>
        <taxon>Caudoviricetes</taxon>
        <taxon>Peduoviridae</taxon>
        <taxon>Maltschvirus</taxon>
        <taxon>Maltschvirus maltsch</taxon>
    </lineage>
</organism>
<dbReference type="CDD" id="cd00320">
    <property type="entry name" value="cpn10"/>
    <property type="match status" value="1"/>
</dbReference>